<name>A0ABR1KIM0_9PEZI</name>
<sequence length="486" mass="54743">MLIPTENVGSLPRPMQLQQTYAHYDHGLCSKDTLIKAQDAAVRDTVENLERSGQQYVSDGEQRASSFATYPVTDTLNGTGLSPNLVLDEHCFTLSFQDGHTRTLPRLLRGPFRYKTYAYDMLRASMRFATKPMKAAVIAPSMMYLLYVGEVPGYPKNQFIKDIIGECVKDIRGCFAYGAVRVSIDFTEGRFACQAGSPPNLIDVFCELLDAVMAHFTPRERRNIGLHTCPGGDCDTRHSDFQSYYTLMPKLLRIKVGYFLMQMKSEPNQERLFRLIGKHLPRELDGVRPVAFIGVINPLTPHVEKPEEVADLLIEASIYIPADQLGATDDCGFSPFNNDLKPKSWSPNFGRDIAFRKISSRMAGARMASEEFTYLRRRNLLARDSKRRRDRAETHSKTPPRERSGKSKTPPMDGRSSKSKTPPTDSRGGKSKTPPMDNRSSKSRTPPREKSGKGKAREMPPRERSGKSRETPPRERSGKSRTTPPR</sequence>
<protein>
    <submittedName>
        <fullName evidence="2">Uncharacterized protein</fullName>
    </submittedName>
</protein>
<dbReference type="EMBL" id="JBBPHU010000008">
    <property type="protein sequence ID" value="KAK7514503.1"/>
    <property type="molecule type" value="Genomic_DNA"/>
</dbReference>
<dbReference type="InterPro" id="IPR038071">
    <property type="entry name" value="UROD/MetE-like_sf"/>
</dbReference>
<dbReference type="PANTHER" id="PTHR43844">
    <property type="entry name" value="METHIONINE SYNTHASE"/>
    <property type="match status" value="1"/>
</dbReference>
<feature type="compositionally biased region" description="Basic and acidic residues" evidence="1">
    <location>
        <begin position="446"/>
        <end position="478"/>
    </location>
</feature>
<feature type="compositionally biased region" description="Basic and acidic residues" evidence="1">
    <location>
        <begin position="390"/>
        <end position="405"/>
    </location>
</feature>
<evidence type="ECO:0000313" key="2">
    <source>
        <dbReference type="EMBL" id="KAK7514503.1"/>
    </source>
</evidence>
<proteinExistence type="predicted"/>
<feature type="region of interest" description="Disordered" evidence="1">
    <location>
        <begin position="383"/>
        <end position="486"/>
    </location>
</feature>
<organism evidence="2 3">
    <name type="scientific">Phyllosticta citriasiana</name>
    <dbReference type="NCBI Taxonomy" id="595635"/>
    <lineage>
        <taxon>Eukaryota</taxon>
        <taxon>Fungi</taxon>
        <taxon>Dikarya</taxon>
        <taxon>Ascomycota</taxon>
        <taxon>Pezizomycotina</taxon>
        <taxon>Dothideomycetes</taxon>
        <taxon>Dothideomycetes incertae sedis</taxon>
        <taxon>Botryosphaeriales</taxon>
        <taxon>Phyllostictaceae</taxon>
        <taxon>Phyllosticta</taxon>
    </lineage>
</organism>
<evidence type="ECO:0000313" key="3">
    <source>
        <dbReference type="Proteomes" id="UP001363622"/>
    </source>
</evidence>
<accession>A0ABR1KIM0</accession>
<evidence type="ECO:0000256" key="1">
    <source>
        <dbReference type="SAM" id="MobiDB-lite"/>
    </source>
</evidence>
<reference evidence="2 3" key="1">
    <citation type="submission" date="2024-04" db="EMBL/GenBank/DDBJ databases">
        <title>Phyllosticta paracitricarpa is synonymous to the EU quarantine fungus P. citricarpa based on phylogenomic analyses.</title>
        <authorList>
            <consortium name="Lawrence Berkeley National Laboratory"/>
            <person name="Van Ingen-Buijs V.A."/>
            <person name="Van Westerhoven A.C."/>
            <person name="Haridas S."/>
            <person name="Skiadas P."/>
            <person name="Martin F."/>
            <person name="Groenewald J.Z."/>
            <person name="Crous P.W."/>
            <person name="Seidl M.F."/>
        </authorList>
    </citation>
    <scope>NUCLEOTIDE SEQUENCE [LARGE SCALE GENOMIC DNA]</scope>
    <source>
        <strain evidence="2 3">CBS 123371</strain>
    </source>
</reference>
<dbReference type="SUPFAM" id="SSF51726">
    <property type="entry name" value="UROD/MetE-like"/>
    <property type="match status" value="1"/>
</dbReference>
<dbReference type="Proteomes" id="UP001363622">
    <property type="component" value="Unassembled WGS sequence"/>
</dbReference>
<dbReference type="PANTHER" id="PTHR43844:SF2">
    <property type="entry name" value="SYNTHASE, VITAMIN-B12 INDEPENDENT, PUTATIVE (AFU_ORTHOLOGUE AFUA_3G12060)-RELATED"/>
    <property type="match status" value="1"/>
</dbReference>
<keyword evidence="3" id="KW-1185">Reference proteome</keyword>
<comment type="caution">
    <text evidence="2">The sequence shown here is derived from an EMBL/GenBank/DDBJ whole genome shotgun (WGS) entry which is preliminary data.</text>
</comment>
<dbReference type="Gene3D" id="3.20.20.210">
    <property type="match status" value="1"/>
</dbReference>
<gene>
    <name evidence="2" type="ORF">IWZ03DRAFT_214678</name>
</gene>